<dbReference type="Pfam" id="PF06886">
    <property type="entry name" value="TPX2"/>
    <property type="match status" value="1"/>
</dbReference>
<comment type="caution">
    <text evidence="8">The sequence shown here is derived from an EMBL/GenBank/DDBJ whole genome shotgun (WGS) entry which is preliminary data.</text>
</comment>
<organism evidence="8 9">
    <name type="scientific">Lupinus albus</name>
    <name type="common">White lupine</name>
    <name type="synonym">Lupinus termis</name>
    <dbReference type="NCBI Taxonomy" id="3870"/>
    <lineage>
        <taxon>Eukaryota</taxon>
        <taxon>Viridiplantae</taxon>
        <taxon>Streptophyta</taxon>
        <taxon>Embryophyta</taxon>
        <taxon>Tracheophyta</taxon>
        <taxon>Spermatophyta</taxon>
        <taxon>Magnoliopsida</taxon>
        <taxon>eudicotyledons</taxon>
        <taxon>Gunneridae</taxon>
        <taxon>Pentapetalae</taxon>
        <taxon>rosids</taxon>
        <taxon>fabids</taxon>
        <taxon>Fabales</taxon>
        <taxon>Fabaceae</taxon>
        <taxon>Papilionoideae</taxon>
        <taxon>50 kb inversion clade</taxon>
        <taxon>genistoids sensu lato</taxon>
        <taxon>core genistoids</taxon>
        <taxon>Genisteae</taxon>
        <taxon>Lupinus</taxon>
    </lineage>
</organism>
<keyword evidence="4" id="KW-0493">Microtubule</keyword>
<evidence type="ECO:0000256" key="2">
    <source>
        <dbReference type="ARBA" id="ARBA00005885"/>
    </source>
</evidence>
<dbReference type="OrthoDB" id="621651at2759"/>
<evidence type="ECO:0000256" key="1">
    <source>
        <dbReference type="ARBA" id="ARBA00004245"/>
    </source>
</evidence>
<sequence length="544" mass="60328">MDDYSLTASLHAMLLHIFSVFRGYATIFEDKMGETTGVSNSALQVSVSFGRFENESLSWEKWSSFCPNKYLEEVEKCATPGSVAQKKAYFEAHYKKIAARKAELLAQEKEAKEESFGSEDRNCSDLSDNSCGINGEFDISNTQDSVEGVKHETGSFGEISRTEVDSLEEEISVSRDCQSSSFKGENKGLDYGSHSSGQFHQPVANVCIKQEESLNIEAEDVKEISHVVYKEKEKYPQIEANSVKLDHHPKEHKVTSKDRESIGAKTKKKSMLPTAKASQISTPRSSKPTSTRTKTLTSGPSTRKGGSPSLSRRPITSGVETRKVANKSLHMSLSLGPSNPGPAPHTTMRKSSIMEKVGDKDITSNLDPAPHTTVRKSSIMEKMGDKDIVRRVFKTFQNNPDLPKTYAEDRSPVKKQVPLRGTVSKVPASTALRKENGRMTLLNRPTKVDSVDKRSGNSVRTTMGPKSDFRAEKGKESSRKVEETSNEKEVESTRFQSKLKEEKEAEMKKLKHNFKATPLPAFYGGQKVSKSHPQKGDAKTENGR</sequence>
<proteinExistence type="inferred from homology"/>
<evidence type="ECO:0000256" key="3">
    <source>
        <dbReference type="ARBA" id="ARBA00022490"/>
    </source>
</evidence>
<keyword evidence="9" id="KW-1185">Reference proteome</keyword>
<accession>A0A6A4QI65</accession>
<dbReference type="InterPro" id="IPR027329">
    <property type="entry name" value="TPX2_C"/>
</dbReference>
<feature type="compositionally biased region" description="Basic and acidic residues" evidence="6">
    <location>
        <begin position="534"/>
        <end position="544"/>
    </location>
</feature>
<protein>
    <recommendedName>
        <fullName evidence="7">TPX2 C-terminal domain-containing protein</fullName>
    </recommendedName>
</protein>
<feature type="compositionally biased region" description="Basic and acidic residues" evidence="6">
    <location>
        <begin position="244"/>
        <end position="262"/>
    </location>
</feature>
<dbReference type="Proteomes" id="UP000447434">
    <property type="component" value="Chromosome 5"/>
</dbReference>
<name>A0A6A4QI65_LUPAL</name>
<dbReference type="PANTHER" id="PTHR47286">
    <property type="entry name" value="F3I6.9 PROTEIN"/>
    <property type="match status" value="1"/>
</dbReference>
<feature type="domain" description="TPX2 C-terminal" evidence="7">
    <location>
        <begin position="466"/>
        <end position="532"/>
    </location>
</feature>
<evidence type="ECO:0000256" key="4">
    <source>
        <dbReference type="ARBA" id="ARBA00022701"/>
    </source>
</evidence>
<evidence type="ECO:0000313" key="8">
    <source>
        <dbReference type="EMBL" id="KAE9613423.1"/>
    </source>
</evidence>
<feature type="compositionally biased region" description="Basic and acidic residues" evidence="6">
    <location>
        <begin position="446"/>
        <end position="455"/>
    </location>
</feature>
<feature type="compositionally biased region" description="Basic and acidic residues" evidence="6">
    <location>
        <begin position="467"/>
        <end position="508"/>
    </location>
</feature>
<dbReference type="GO" id="GO:0005874">
    <property type="term" value="C:microtubule"/>
    <property type="evidence" value="ECO:0007669"/>
    <property type="project" value="UniProtKB-KW"/>
</dbReference>
<evidence type="ECO:0000259" key="7">
    <source>
        <dbReference type="Pfam" id="PF06886"/>
    </source>
</evidence>
<reference evidence="9" key="1">
    <citation type="journal article" date="2020" name="Nat. Commun.">
        <title>Genome sequence of the cluster root forming white lupin.</title>
        <authorList>
            <person name="Hufnagel B."/>
            <person name="Marques A."/>
            <person name="Soriano A."/>
            <person name="Marques L."/>
            <person name="Divol F."/>
            <person name="Doumas P."/>
            <person name="Sallet E."/>
            <person name="Mancinotti D."/>
            <person name="Carrere S."/>
            <person name="Marande W."/>
            <person name="Arribat S."/>
            <person name="Keller J."/>
            <person name="Huneau C."/>
            <person name="Blein T."/>
            <person name="Aime D."/>
            <person name="Laguerre M."/>
            <person name="Taylor J."/>
            <person name="Schubert V."/>
            <person name="Nelson M."/>
            <person name="Geu-Flores F."/>
            <person name="Crespi M."/>
            <person name="Gallardo-Guerrero K."/>
            <person name="Delaux P.-M."/>
            <person name="Salse J."/>
            <person name="Berges H."/>
            <person name="Guyot R."/>
            <person name="Gouzy J."/>
            <person name="Peret B."/>
        </authorList>
    </citation>
    <scope>NUCLEOTIDE SEQUENCE [LARGE SCALE GENOMIC DNA]</scope>
    <source>
        <strain evidence="9">cv. Amiga</strain>
    </source>
</reference>
<feature type="compositionally biased region" description="Low complexity" evidence="6">
    <location>
        <begin position="281"/>
        <end position="298"/>
    </location>
</feature>
<comment type="subcellular location">
    <subcellularLocation>
        <location evidence="1">Cytoplasm</location>
        <location evidence="1">Cytoskeleton</location>
    </subcellularLocation>
</comment>
<feature type="region of interest" description="Disordered" evidence="6">
    <location>
        <begin position="239"/>
        <end position="319"/>
    </location>
</feature>
<dbReference type="PANTHER" id="PTHR47286:SF2">
    <property type="entry name" value="F3I6.9 PROTEIN"/>
    <property type="match status" value="1"/>
</dbReference>
<evidence type="ECO:0000313" key="9">
    <source>
        <dbReference type="Proteomes" id="UP000447434"/>
    </source>
</evidence>
<dbReference type="AlphaFoldDB" id="A0A6A4QI65"/>
<feature type="region of interest" description="Disordered" evidence="6">
    <location>
        <begin position="421"/>
        <end position="544"/>
    </location>
</feature>
<dbReference type="EMBL" id="WOCE01000005">
    <property type="protein sequence ID" value="KAE9613423.1"/>
    <property type="molecule type" value="Genomic_DNA"/>
</dbReference>
<comment type="similarity">
    <text evidence="2">Belongs to the TPX2 family.</text>
</comment>
<evidence type="ECO:0000256" key="6">
    <source>
        <dbReference type="SAM" id="MobiDB-lite"/>
    </source>
</evidence>
<keyword evidence="5" id="KW-0206">Cytoskeleton</keyword>
<gene>
    <name evidence="8" type="ORF">Lalb_Chr05g0217291</name>
</gene>
<evidence type="ECO:0000256" key="5">
    <source>
        <dbReference type="ARBA" id="ARBA00023212"/>
    </source>
</evidence>
<keyword evidence="3" id="KW-0963">Cytoplasm</keyword>